<reference evidence="2 3" key="1">
    <citation type="submission" date="2020-02" db="EMBL/GenBank/DDBJ databases">
        <title>Comparative genome analysis reveals the metabolism and evolution of the thermophilic archaeal genus Metallosphaera.</title>
        <authorList>
            <person name="Jiang C."/>
        </authorList>
    </citation>
    <scope>NUCLEOTIDE SEQUENCE [LARGE SCALE GENOMIC DNA]</scope>
    <source>
        <strain evidence="2 3">Ric-A</strain>
    </source>
</reference>
<dbReference type="RefSeq" id="WP_174632159.1">
    <property type="nucleotide sequence ID" value="NZ_CP049074.1"/>
</dbReference>
<keyword evidence="1" id="KW-0812">Transmembrane</keyword>
<dbReference type="OrthoDB" id="34774at2157"/>
<dbReference type="KEGG" id="mten:GWK48_10735"/>
<dbReference type="Pfam" id="PF07301">
    <property type="entry name" value="DUF1453"/>
    <property type="match status" value="1"/>
</dbReference>
<protein>
    <submittedName>
        <fullName evidence="2">DUF1453 family protein</fullName>
    </submittedName>
</protein>
<keyword evidence="3" id="KW-1185">Reference proteome</keyword>
<keyword evidence="1" id="KW-0472">Membrane</keyword>
<evidence type="ECO:0000313" key="3">
    <source>
        <dbReference type="Proteomes" id="UP000509301"/>
    </source>
</evidence>
<keyword evidence="1" id="KW-1133">Transmembrane helix</keyword>
<dbReference type="Proteomes" id="UP000509301">
    <property type="component" value="Chromosome"/>
</dbReference>
<feature type="transmembrane region" description="Helical" evidence="1">
    <location>
        <begin position="35"/>
        <end position="51"/>
    </location>
</feature>
<name>A0A6N0NVF5_9CREN</name>
<feature type="transmembrane region" description="Helical" evidence="1">
    <location>
        <begin position="93"/>
        <end position="112"/>
    </location>
</feature>
<dbReference type="InterPro" id="IPR058247">
    <property type="entry name" value="DUF1453"/>
</dbReference>
<dbReference type="GeneID" id="55642424"/>
<organism evidence="2 3">
    <name type="scientific">Metallosphaera tengchongensis</name>
    <dbReference type="NCBI Taxonomy" id="1532350"/>
    <lineage>
        <taxon>Archaea</taxon>
        <taxon>Thermoproteota</taxon>
        <taxon>Thermoprotei</taxon>
        <taxon>Sulfolobales</taxon>
        <taxon>Sulfolobaceae</taxon>
        <taxon>Metallosphaera</taxon>
    </lineage>
</organism>
<evidence type="ECO:0000256" key="1">
    <source>
        <dbReference type="SAM" id="Phobius"/>
    </source>
</evidence>
<feature type="transmembrane region" description="Helical" evidence="1">
    <location>
        <begin position="124"/>
        <end position="144"/>
    </location>
</feature>
<feature type="transmembrane region" description="Helical" evidence="1">
    <location>
        <begin position="6"/>
        <end position="26"/>
    </location>
</feature>
<gene>
    <name evidence="2" type="ORF">GWK48_10735</name>
</gene>
<dbReference type="AlphaFoldDB" id="A0A6N0NVF5"/>
<sequence>MGFQGGVVYLGVIGAIVVLSSLRTVYGRKYRPTRVVLRPLLYLVLGALVTLQDLEALPLVSIGFIAGLALGLRLGVGSTLFLKEGTLYYKRSILIYVLWLSLFLVRVGIESLEPSGLNLVEISILDSSLMFSSGLLIGESFHLVRKAREFGKGKP</sequence>
<proteinExistence type="predicted"/>
<dbReference type="EMBL" id="CP049074">
    <property type="protein sequence ID" value="QKR00796.1"/>
    <property type="molecule type" value="Genomic_DNA"/>
</dbReference>
<accession>A0A6N0NVF5</accession>
<evidence type="ECO:0000313" key="2">
    <source>
        <dbReference type="EMBL" id="QKR00796.1"/>
    </source>
</evidence>
<feature type="transmembrane region" description="Helical" evidence="1">
    <location>
        <begin position="57"/>
        <end position="81"/>
    </location>
</feature>